<evidence type="ECO:0000256" key="1">
    <source>
        <dbReference type="SAM" id="SignalP"/>
    </source>
</evidence>
<reference evidence="2 3" key="1">
    <citation type="submission" date="2019-03" db="EMBL/GenBank/DDBJ databases">
        <title>Complete Genome Sequence of Allofrancisella frigidaquae Strain SYSU 10HL1970 Isolated from Water-Cooling Systems in China.</title>
        <authorList>
            <person name="Ohrman C."/>
            <person name="Uneklint I."/>
            <person name="Sjodin A."/>
        </authorList>
    </citation>
    <scope>NUCLEOTIDE SEQUENCE [LARGE SCALE GENOMIC DNA]</scope>
    <source>
        <strain evidence="2 3">SYSU 10HL1970</strain>
    </source>
</reference>
<evidence type="ECO:0000313" key="3">
    <source>
        <dbReference type="Proteomes" id="UP000503320"/>
    </source>
</evidence>
<dbReference type="KEGG" id="afri:E3E15_00260"/>
<dbReference type="AlphaFoldDB" id="A0A6M3HRT3"/>
<feature type="chain" id="PRO_5027093035" description="RHS repeat protein" evidence="1">
    <location>
        <begin position="18"/>
        <end position="482"/>
    </location>
</feature>
<sequence>MKNFFVLYFGLFSVVFAAQKLKSGSDNNLSFPVTNNTQIMSYQPETGDFTKEIPIISTSLDDGLNFNYSAYISNNGQLSVPLIITIGLGNKNLIGFVRDVNGGVNTLSSGANGGSAVSNTHFHGTVNGSGVFSIYSSDGVLYTGDAFHGYEGYIYSPHKKSKVTFSYSNAKYMIEPHTSEKLCDYGLGLTGLYVTKISLSNGYEVSFNISSTRVYEEHARGQQFYKCTAVYYTKISDNQGRVWTFGRNSGNGFLQNVKYPDGRQIKFDFSHITDVNGITYTYGSLTSKHQFPYVNYSGANLTQSPRESFSVDSSYTNNTITHMNGSVDKYLGYPKHYTISADPGNGTYKEHKKLDKSGNVVYDEVNTWNYTANATPYLIEQTITQDGVTISKKFADFNAYLYPQTITETASDGQIRITKTTYLELQASATHGHMVKPKKIQVTDSSGKVLHTIVNQYDSEGYLISSTNDGVERDFPNKCVNS</sequence>
<protein>
    <recommendedName>
        <fullName evidence="4">RHS repeat protein</fullName>
    </recommendedName>
</protein>
<organism evidence="2 3">
    <name type="scientific">Allofrancisella frigidaquae</name>
    <dbReference type="NCBI Taxonomy" id="1085644"/>
    <lineage>
        <taxon>Bacteria</taxon>
        <taxon>Pseudomonadati</taxon>
        <taxon>Pseudomonadota</taxon>
        <taxon>Gammaproteobacteria</taxon>
        <taxon>Thiotrichales</taxon>
        <taxon>Francisellaceae</taxon>
        <taxon>Allofrancisella</taxon>
    </lineage>
</organism>
<dbReference type="Proteomes" id="UP000503320">
    <property type="component" value="Chromosome"/>
</dbReference>
<name>A0A6M3HRT3_9GAMM</name>
<evidence type="ECO:0000313" key="2">
    <source>
        <dbReference type="EMBL" id="QIV93869.1"/>
    </source>
</evidence>
<dbReference type="EMBL" id="CP038017">
    <property type="protein sequence ID" value="QIV93869.1"/>
    <property type="molecule type" value="Genomic_DNA"/>
</dbReference>
<accession>A0A6M3HRT3</accession>
<keyword evidence="1" id="KW-0732">Signal</keyword>
<evidence type="ECO:0008006" key="4">
    <source>
        <dbReference type="Google" id="ProtNLM"/>
    </source>
</evidence>
<feature type="signal peptide" evidence="1">
    <location>
        <begin position="1"/>
        <end position="17"/>
    </location>
</feature>
<gene>
    <name evidence="2" type="ORF">E3E15_00260</name>
</gene>
<dbReference type="RefSeq" id="WP_172106159.1">
    <property type="nucleotide sequence ID" value="NZ_CP038017.1"/>
</dbReference>
<keyword evidence="3" id="KW-1185">Reference proteome</keyword>
<proteinExistence type="predicted"/>